<dbReference type="InterPro" id="IPR036249">
    <property type="entry name" value="Thioredoxin-like_sf"/>
</dbReference>
<dbReference type="InterPro" id="IPR040079">
    <property type="entry name" value="Glutathione_S-Trfase"/>
</dbReference>
<dbReference type="Proteomes" id="UP000186406">
    <property type="component" value="Unassembled WGS sequence"/>
</dbReference>
<evidence type="ECO:0000259" key="3">
    <source>
        <dbReference type="PROSITE" id="PS50405"/>
    </source>
</evidence>
<dbReference type="EMBL" id="FRXO01000002">
    <property type="protein sequence ID" value="SHO62740.1"/>
    <property type="molecule type" value="Genomic_DNA"/>
</dbReference>
<dbReference type="SUPFAM" id="SSF47616">
    <property type="entry name" value="GST C-terminal domain-like"/>
    <property type="match status" value="1"/>
</dbReference>
<dbReference type="InterPro" id="IPR004045">
    <property type="entry name" value="Glutathione_S-Trfase_N"/>
</dbReference>
<dbReference type="InterPro" id="IPR036282">
    <property type="entry name" value="Glutathione-S-Trfase_C_sf"/>
</dbReference>
<dbReference type="RefSeq" id="WP_073626487.1">
    <property type="nucleotide sequence ID" value="NZ_FRXO01000002.1"/>
</dbReference>
<dbReference type="OrthoDB" id="9794721at2"/>
<dbReference type="SUPFAM" id="SSF52833">
    <property type="entry name" value="Thioredoxin-like"/>
    <property type="match status" value="1"/>
</dbReference>
<protein>
    <submittedName>
        <fullName evidence="4">Glutathione S-transferase</fullName>
    </submittedName>
</protein>
<accession>A0A1M7ZCY6</accession>
<evidence type="ECO:0000256" key="1">
    <source>
        <dbReference type="ARBA" id="ARBA00011738"/>
    </source>
</evidence>
<evidence type="ECO:0000313" key="4">
    <source>
        <dbReference type="EMBL" id="SHO62740.1"/>
    </source>
</evidence>
<dbReference type="Gene3D" id="1.20.1050.10">
    <property type="match status" value="1"/>
</dbReference>
<dbReference type="PROSITE" id="PS50404">
    <property type="entry name" value="GST_NTER"/>
    <property type="match status" value="1"/>
</dbReference>
<dbReference type="PROSITE" id="PS50405">
    <property type="entry name" value="GST_CTER"/>
    <property type="match status" value="1"/>
</dbReference>
<organism evidence="4 5">
    <name type="scientific">Pseudoxanthobacter soli DSM 19599</name>
    <dbReference type="NCBI Taxonomy" id="1123029"/>
    <lineage>
        <taxon>Bacteria</taxon>
        <taxon>Pseudomonadati</taxon>
        <taxon>Pseudomonadota</taxon>
        <taxon>Alphaproteobacteria</taxon>
        <taxon>Hyphomicrobiales</taxon>
        <taxon>Segnochrobactraceae</taxon>
        <taxon>Pseudoxanthobacter</taxon>
    </lineage>
</organism>
<dbReference type="InterPro" id="IPR010987">
    <property type="entry name" value="Glutathione-S-Trfase_C-like"/>
</dbReference>
<dbReference type="CDD" id="cd00299">
    <property type="entry name" value="GST_C_family"/>
    <property type="match status" value="1"/>
</dbReference>
<proteinExistence type="predicted"/>
<evidence type="ECO:0000313" key="5">
    <source>
        <dbReference type="Proteomes" id="UP000186406"/>
    </source>
</evidence>
<feature type="domain" description="GST C-terminal" evidence="3">
    <location>
        <begin position="88"/>
        <end position="224"/>
    </location>
</feature>
<sequence>MLILYHQPFSPACRFIRLVLAEYGVRHELVLEKHWERRKGFLAMNPAATLPVAVENDGPPVVGAGPIMEYLDETRGYAQGEKRLMPDHPDRRAETRRLVEWFLWKFDEEAVGHFVHERIYKLEMPTAMGGGAPESTILRAARANLRHHMRYMEYLTATRNWLAGDRLTFADLAAAAELSCTDYLGEVPWSDSEHVKTWYARIKSRPAFRSLLAETIRGLPPSPSYDDLDF</sequence>
<dbReference type="PANTHER" id="PTHR43969">
    <property type="entry name" value="GLUTATHIONE S TRANSFERASE D10, ISOFORM A-RELATED"/>
    <property type="match status" value="1"/>
</dbReference>
<dbReference type="CDD" id="cd00570">
    <property type="entry name" value="GST_N_family"/>
    <property type="match status" value="1"/>
</dbReference>
<dbReference type="PANTHER" id="PTHR43969:SF9">
    <property type="entry name" value="GLUTATHIONE S TRANSFERASE D10, ISOFORM A-RELATED"/>
    <property type="match status" value="1"/>
</dbReference>
<feature type="domain" description="GST N-terminal" evidence="2">
    <location>
        <begin position="1"/>
        <end position="79"/>
    </location>
</feature>
<dbReference type="Pfam" id="PF00043">
    <property type="entry name" value="GST_C"/>
    <property type="match status" value="1"/>
</dbReference>
<dbReference type="GO" id="GO:0004364">
    <property type="term" value="F:glutathione transferase activity"/>
    <property type="evidence" value="ECO:0007669"/>
    <property type="project" value="TreeGrafter"/>
</dbReference>
<dbReference type="GO" id="GO:0006749">
    <property type="term" value="P:glutathione metabolic process"/>
    <property type="evidence" value="ECO:0007669"/>
    <property type="project" value="TreeGrafter"/>
</dbReference>
<dbReference type="AlphaFoldDB" id="A0A1M7ZCY6"/>
<keyword evidence="4" id="KW-0808">Transferase</keyword>
<dbReference type="SFLD" id="SFLDS00019">
    <property type="entry name" value="Glutathione_Transferase_(cytos"/>
    <property type="match status" value="1"/>
</dbReference>
<gene>
    <name evidence="4" type="ORF">SAMN02745172_01148</name>
</gene>
<keyword evidence="5" id="KW-1185">Reference proteome</keyword>
<dbReference type="InterPro" id="IPR004046">
    <property type="entry name" value="GST_C"/>
</dbReference>
<evidence type="ECO:0000259" key="2">
    <source>
        <dbReference type="PROSITE" id="PS50404"/>
    </source>
</evidence>
<name>A0A1M7ZCY6_9HYPH</name>
<reference evidence="4 5" key="1">
    <citation type="submission" date="2016-12" db="EMBL/GenBank/DDBJ databases">
        <authorList>
            <person name="Song W.-J."/>
            <person name="Kurnit D.M."/>
        </authorList>
    </citation>
    <scope>NUCLEOTIDE SEQUENCE [LARGE SCALE GENOMIC DNA]</scope>
    <source>
        <strain evidence="4 5">DSM 19599</strain>
    </source>
</reference>
<dbReference type="Pfam" id="PF13417">
    <property type="entry name" value="GST_N_3"/>
    <property type="match status" value="1"/>
</dbReference>
<dbReference type="Gene3D" id="3.40.30.10">
    <property type="entry name" value="Glutaredoxin"/>
    <property type="match status" value="1"/>
</dbReference>
<comment type="subunit">
    <text evidence="1">Homodimer.</text>
</comment>
<dbReference type="STRING" id="1123029.SAMN02745172_01148"/>